<evidence type="ECO:0000259" key="4">
    <source>
        <dbReference type="Pfam" id="PF12469"/>
    </source>
</evidence>
<keyword evidence="7" id="KW-1185">Reference proteome</keyword>
<keyword evidence="2" id="KW-0051">Antiviral defense</keyword>
<feature type="domain" description="CRISPR-associated protein Cmr2 N-terminal" evidence="4">
    <location>
        <begin position="14"/>
        <end position="66"/>
    </location>
</feature>
<dbReference type="InterPro" id="IPR038242">
    <property type="entry name" value="Cmr2_N"/>
</dbReference>
<organism evidence="6 7">
    <name type="scientific">Limnoraphis robusta CCNP1315</name>
    <dbReference type="NCBI Taxonomy" id="3110306"/>
    <lineage>
        <taxon>Bacteria</taxon>
        <taxon>Bacillati</taxon>
        <taxon>Cyanobacteriota</taxon>
        <taxon>Cyanophyceae</taxon>
        <taxon>Oscillatoriophycideae</taxon>
        <taxon>Oscillatoriales</taxon>
        <taxon>Sirenicapillariaceae</taxon>
        <taxon>Limnoraphis</taxon>
    </lineage>
</organism>
<proteinExistence type="predicted"/>
<comment type="caution">
    <text evidence="6">The sequence shown here is derived from an EMBL/GenBank/DDBJ whole genome shotgun (WGS) entry which is preliminary data.</text>
</comment>
<dbReference type="Proteomes" id="UP001301728">
    <property type="component" value="Unassembled WGS sequence"/>
</dbReference>
<evidence type="ECO:0000256" key="1">
    <source>
        <dbReference type="ARBA" id="ARBA00022741"/>
    </source>
</evidence>
<evidence type="ECO:0000256" key="2">
    <source>
        <dbReference type="ARBA" id="ARBA00023118"/>
    </source>
</evidence>
<dbReference type="Pfam" id="PF22335">
    <property type="entry name" value="Cas10-Cmr2_palm2"/>
    <property type="match status" value="1"/>
</dbReference>
<sequence length="569" mass="66955">MSEQIFDECMYQYAAITFSPVQGFIEKTRKLRDLYGSSIILSYLSQYIAQEAKTISGVDVISPGLINTAQGMPNRILLKNKETGFDSKKLEQWVRETLLTAWRKVCDECKKWIEFKLRFVYLNYHWDRDWGLWRTNTWEIFWGSGNTIAEAMKDLENRKLSRNWTGVNWIGESSSITGTDAIAWPGLGSESREPKRIDWNQEEKEIKKFYRHLAFILEGKNPEQQPPDEKPEGKYIDENEKLNIPELIKRLITLPEIADQIKDGLLPSELREKGFTDLSRRPQDNPNGKQGQWTGWFMGDGDQVGKFLTEEVEPKRGDEGIHEFSQKMRLWGERFLKEFPKKNMGRIVYAGGDDFLGLIYNQDFPKDSQDSIPLDQVLKWLKTLHKDWQTDKPEWMQAVTLSVGFVWAAPSVPQRDVLQHCREAEQQSKRQGRDRLTIRILFNNGQYVQWTTPWEYLEILDHYQDRDGNHNWNHIYNDLAKLKSRHAFSLAYVDTELVLNKDNKQEFLDDRKALLKFFDCYFEGYEEKLGKAEKLLFKHTTETAYERAKAMIHWIDDLITVGWYLSRKI</sequence>
<evidence type="ECO:0000256" key="3">
    <source>
        <dbReference type="SAM" id="MobiDB-lite"/>
    </source>
</evidence>
<dbReference type="Gene3D" id="3.30.70.270">
    <property type="match status" value="1"/>
</dbReference>
<name>A0ABU5TY10_9CYAN</name>
<reference evidence="6 7" key="1">
    <citation type="submission" date="2023-12" db="EMBL/GenBank/DDBJ databases">
        <title>Baltic Sea Cyanobacteria.</title>
        <authorList>
            <person name="Delbaje E."/>
            <person name="Fewer D.P."/>
            <person name="Shishido T.K."/>
        </authorList>
    </citation>
    <scope>NUCLEOTIDE SEQUENCE [LARGE SCALE GENOMIC DNA]</scope>
    <source>
        <strain evidence="6 7">CCNP 1315</strain>
    </source>
</reference>
<dbReference type="InterPro" id="IPR043128">
    <property type="entry name" value="Rev_trsase/Diguanyl_cyclase"/>
</dbReference>
<gene>
    <name evidence="6" type="ORF">VB854_07640</name>
</gene>
<evidence type="ECO:0000313" key="7">
    <source>
        <dbReference type="Proteomes" id="UP001301728"/>
    </source>
</evidence>
<keyword evidence="1" id="KW-0547">Nucleotide-binding</keyword>
<dbReference type="InterPro" id="IPR054767">
    <property type="entry name" value="Cas10-Cmr2_palm2"/>
</dbReference>
<feature type="compositionally biased region" description="Polar residues" evidence="3">
    <location>
        <begin position="284"/>
        <end position="293"/>
    </location>
</feature>
<evidence type="ECO:0000259" key="5">
    <source>
        <dbReference type="Pfam" id="PF22335"/>
    </source>
</evidence>
<accession>A0ABU5TY10</accession>
<feature type="region of interest" description="Disordered" evidence="3">
    <location>
        <begin position="275"/>
        <end position="295"/>
    </location>
</feature>
<protein>
    <submittedName>
        <fullName evidence="6">Type III-B CRISPR-associated protein Cas10/Cmr2</fullName>
    </submittedName>
</protein>
<evidence type="ECO:0000313" key="6">
    <source>
        <dbReference type="EMBL" id="MEA5518818.1"/>
    </source>
</evidence>
<feature type="domain" description="Cas10/Cmr2 second palm" evidence="5">
    <location>
        <begin position="296"/>
        <end position="437"/>
    </location>
</feature>
<dbReference type="EMBL" id="JAYGHT010000016">
    <property type="protein sequence ID" value="MEA5518818.1"/>
    <property type="molecule type" value="Genomic_DNA"/>
</dbReference>
<dbReference type="InterPro" id="IPR024615">
    <property type="entry name" value="CRISPR-assoc_Cmr2_N"/>
</dbReference>
<dbReference type="Pfam" id="PF12469">
    <property type="entry name" value="Cmr2_N"/>
    <property type="match status" value="1"/>
</dbReference>
<dbReference type="Gene3D" id="3.30.70.2220">
    <property type="entry name" value="CRISPR-Cas system, Cmr2 subunit, D1 domain, cysteine cluster"/>
    <property type="match status" value="1"/>
</dbReference>